<sequence length="489" mass="54060">METEADATTPPSEPSAATTYPRWVLLNRRAVAVGSSTTADGMTLVTARTSRGRHIGVSLRLAAPPAVSSVYINFPQGSMDTHGSIVAAHGDSVLIYLSFKESAAAASAEPPRPPTLSLLQPYYLTKQEMERSRSYGPGPVQRYLCDESTGLLRRGDDEIAVAELELLEPMTTTAPTPKEETELLLLRSNRWSATRPPIRTSHHGGMATPRTRRSSCPRREHAPSCPSARLSAESPVLQHVPLPPEAVMPIFGPEPCWNVCATAGGTVKFISVDSRCCCGGIGSTHCQHSRHAYTINTWTLRMDDMVWVMDAMVDATELWALWFYERDTRADCDKTGFLILVDTRRKYILSVYRQSNRLHLCTCILPSRVSYYLNSNYPSSGNGESSVSKGPMDMIPSLVVAVDEPVPNEAGDSARSSSSKFSEPAALQVSAFLEAFQEIQSYGLDRDDMLKAYSILSQDNSRWFICLLGLPKNLRKDWLLMEIKAMFWE</sequence>
<dbReference type="InterPro" id="IPR011676">
    <property type="entry name" value="DUF1618"/>
</dbReference>
<evidence type="ECO:0000313" key="3">
    <source>
        <dbReference type="EMBL" id="KAJ1256507.1"/>
    </source>
</evidence>
<feature type="domain" description="DUF1618" evidence="2">
    <location>
        <begin position="232"/>
        <end position="321"/>
    </location>
</feature>
<proteinExistence type="predicted"/>
<dbReference type="PANTHER" id="PTHR33074:SF124">
    <property type="entry name" value="DUF1618 DOMAIN-CONTAINING PROTEIN"/>
    <property type="match status" value="1"/>
</dbReference>
<dbReference type="AlphaFoldDB" id="A0A9W7XDE7"/>
<dbReference type="Proteomes" id="UP001164776">
    <property type="component" value="Unassembled WGS sequence"/>
</dbReference>
<dbReference type="OrthoDB" id="685097at2759"/>
<keyword evidence="4" id="KW-1185">Reference proteome</keyword>
<protein>
    <recommendedName>
        <fullName evidence="2">DUF1618 domain-containing protein</fullName>
    </recommendedName>
</protein>
<dbReference type="EMBL" id="MU629505">
    <property type="protein sequence ID" value="KAJ1256507.1"/>
    <property type="molecule type" value="Genomic_DNA"/>
</dbReference>
<evidence type="ECO:0000313" key="4">
    <source>
        <dbReference type="Proteomes" id="UP001164776"/>
    </source>
</evidence>
<accession>A0A9W7XDE7</accession>
<reference evidence="3 4" key="1">
    <citation type="submission" date="2022-10" db="EMBL/GenBank/DDBJ databases">
        <title>WGS assembly of Paspalum vaginatum 540-79.</title>
        <authorList>
            <person name="Sun G."/>
            <person name="Wase N."/>
            <person name="Shu S."/>
            <person name="Jenkins J."/>
            <person name="Zhou B."/>
            <person name="Torres-Rodriguez J."/>
            <person name="Chen C."/>
            <person name="Sandor L."/>
            <person name="Plott C."/>
            <person name="Yoshinga Y."/>
            <person name="Daum C."/>
            <person name="Qi P."/>
            <person name="Barry K."/>
            <person name="Lipzen A."/>
            <person name="Berry L."/>
            <person name="Pedersen C."/>
            <person name="Gottilla T."/>
            <person name="Foltz A."/>
            <person name="Yu H."/>
            <person name="O'Malley R."/>
            <person name="Zhang C."/>
            <person name="Devos K."/>
            <person name="Sigmon B."/>
            <person name="Yu B."/>
            <person name="Obata T."/>
            <person name="Schmutz J."/>
            <person name="Schnable J."/>
        </authorList>
    </citation>
    <scope>NUCLEOTIDE SEQUENCE [LARGE SCALE GENOMIC DNA]</scope>
    <source>
        <strain evidence="4">cv. 540-79</strain>
    </source>
</reference>
<name>A0A9W7XDE7_9POAL</name>
<feature type="region of interest" description="Disordered" evidence="1">
    <location>
        <begin position="194"/>
        <end position="230"/>
    </location>
</feature>
<organism evidence="3 4">
    <name type="scientific">Paspalum vaginatum</name>
    <name type="common">seashore paspalum</name>
    <dbReference type="NCBI Taxonomy" id="158149"/>
    <lineage>
        <taxon>Eukaryota</taxon>
        <taxon>Viridiplantae</taxon>
        <taxon>Streptophyta</taxon>
        <taxon>Embryophyta</taxon>
        <taxon>Tracheophyta</taxon>
        <taxon>Spermatophyta</taxon>
        <taxon>Magnoliopsida</taxon>
        <taxon>Liliopsida</taxon>
        <taxon>Poales</taxon>
        <taxon>Poaceae</taxon>
        <taxon>PACMAD clade</taxon>
        <taxon>Panicoideae</taxon>
        <taxon>Andropogonodae</taxon>
        <taxon>Paspaleae</taxon>
        <taxon>Paspalinae</taxon>
        <taxon>Paspalum</taxon>
    </lineage>
</organism>
<dbReference type="Pfam" id="PF07762">
    <property type="entry name" value="DUF1618"/>
    <property type="match status" value="1"/>
</dbReference>
<evidence type="ECO:0000256" key="1">
    <source>
        <dbReference type="SAM" id="MobiDB-lite"/>
    </source>
</evidence>
<evidence type="ECO:0000259" key="2">
    <source>
        <dbReference type="Pfam" id="PF07762"/>
    </source>
</evidence>
<comment type="caution">
    <text evidence="3">The sequence shown here is derived from an EMBL/GenBank/DDBJ whole genome shotgun (WGS) entry which is preliminary data.</text>
</comment>
<gene>
    <name evidence="3" type="ORF">BS78_K012200</name>
</gene>
<dbReference type="PANTHER" id="PTHR33074">
    <property type="entry name" value="EXPRESSED PROTEIN-RELATED"/>
    <property type="match status" value="1"/>
</dbReference>